<feature type="transmembrane region" description="Helical" evidence="3">
    <location>
        <begin position="33"/>
        <end position="52"/>
    </location>
</feature>
<dbReference type="Proteomes" id="UP000245942">
    <property type="component" value="Unassembled WGS sequence"/>
</dbReference>
<keyword evidence="3" id="KW-0812">Transmembrane</keyword>
<dbReference type="GO" id="GO:0005794">
    <property type="term" value="C:Golgi apparatus"/>
    <property type="evidence" value="ECO:0007669"/>
    <property type="project" value="TreeGrafter"/>
</dbReference>
<dbReference type="PANTHER" id="PTHR31121">
    <property type="entry name" value="ALPHA-1,2 MANNOSYLTRANSFERASE KTR1"/>
    <property type="match status" value="1"/>
</dbReference>
<dbReference type="Pfam" id="PF01793">
    <property type="entry name" value="Glyco_transf_15"/>
    <property type="match status" value="1"/>
</dbReference>
<keyword evidence="3" id="KW-1133">Transmembrane helix</keyword>
<keyword evidence="5" id="KW-1185">Reference proteome</keyword>
<dbReference type="SUPFAM" id="SSF53448">
    <property type="entry name" value="Nucleotide-diphospho-sugar transferases"/>
    <property type="match status" value="1"/>
</dbReference>
<keyword evidence="3" id="KW-0472">Membrane</keyword>
<dbReference type="GO" id="GO:0000032">
    <property type="term" value="P:cell wall mannoprotein biosynthetic process"/>
    <property type="evidence" value="ECO:0007669"/>
    <property type="project" value="TreeGrafter"/>
</dbReference>
<dbReference type="STRING" id="1684307.A0A316UBI8"/>
<proteinExistence type="inferred from homology"/>
<dbReference type="GO" id="GO:0000026">
    <property type="term" value="F:alpha-1,2-mannosyltransferase activity"/>
    <property type="evidence" value="ECO:0007669"/>
    <property type="project" value="TreeGrafter"/>
</dbReference>
<dbReference type="OrthoDB" id="439943at2759"/>
<protein>
    <submittedName>
        <fullName evidence="4">Putative KRE2-alpha-1,2-mannosyltransferase</fullName>
    </submittedName>
</protein>
<accession>A0A316UBI8</accession>
<gene>
    <name evidence="4" type="ORF">BCV69DRAFT_286679</name>
</gene>
<dbReference type="InterPro" id="IPR002685">
    <property type="entry name" value="Glyco_trans_15"/>
</dbReference>
<comment type="similarity">
    <text evidence="1">Belongs to the glycosyltransferase 15 family.</text>
</comment>
<name>A0A316UBI8_9BASI</name>
<dbReference type="GeneID" id="37015265"/>
<dbReference type="EMBL" id="KZ819323">
    <property type="protein sequence ID" value="PWN22228.1"/>
    <property type="molecule type" value="Genomic_DNA"/>
</dbReference>
<dbReference type="Gene3D" id="3.90.550.10">
    <property type="entry name" value="Spore Coat Polysaccharide Biosynthesis Protein SpsA, Chain A"/>
    <property type="match status" value="1"/>
</dbReference>
<dbReference type="GO" id="GO:0006487">
    <property type="term" value="P:protein N-linked glycosylation"/>
    <property type="evidence" value="ECO:0007669"/>
    <property type="project" value="TreeGrafter"/>
</dbReference>
<dbReference type="FunFam" id="3.90.550.10:FF:000051">
    <property type="entry name" value="Alpha-1,2-mannosyltransferase (Ktr4)"/>
    <property type="match status" value="1"/>
</dbReference>
<keyword evidence="2 4" id="KW-0808">Transferase</keyword>
<dbReference type="PANTHER" id="PTHR31121:SF6">
    <property type="entry name" value="ALPHA-1,2 MANNOSYLTRANSFERASE KTR1"/>
    <property type="match status" value="1"/>
</dbReference>
<reference evidence="4 5" key="1">
    <citation type="journal article" date="2018" name="Mol. Biol. Evol.">
        <title>Broad Genomic Sampling Reveals a Smut Pathogenic Ancestry of the Fungal Clade Ustilaginomycotina.</title>
        <authorList>
            <person name="Kijpornyongpan T."/>
            <person name="Mondo S.J."/>
            <person name="Barry K."/>
            <person name="Sandor L."/>
            <person name="Lee J."/>
            <person name="Lipzen A."/>
            <person name="Pangilinan J."/>
            <person name="LaButti K."/>
            <person name="Hainaut M."/>
            <person name="Henrissat B."/>
            <person name="Grigoriev I.V."/>
            <person name="Spatafora J.W."/>
            <person name="Aime M.C."/>
        </authorList>
    </citation>
    <scope>NUCLEOTIDE SEQUENCE [LARGE SCALE GENOMIC DNA]</scope>
    <source>
        <strain evidence="4 5">MCA 4718</strain>
    </source>
</reference>
<evidence type="ECO:0000256" key="1">
    <source>
        <dbReference type="ARBA" id="ARBA00007677"/>
    </source>
</evidence>
<evidence type="ECO:0000313" key="5">
    <source>
        <dbReference type="Proteomes" id="UP000245942"/>
    </source>
</evidence>
<dbReference type="AlphaFoldDB" id="A0A316UBI8"/>
<evidence type="ECO:0000256" key="3">
    <source>
        <dbReference type="SAM" id="Phobius"/>
    </source>
</evidence>
<organism evidence="4 5">
    <name type="scientific">Pseudomicrostroma glucosiphilum</name>
    <dbReference type="NCBI Taxonomy" id="1684307"/>
    <lineage>
        <taxon>Eukaryota</taxon>
        <taxon>Fungi</taxon>
        <taxon>Dikarya</taxon>
        <taxon>Basidiomycota</taxon>
        <taxon>Ustilaginomycotina</taxon>
        <taxon>Exobasidiomycetes</taxon>
        <taxon>Microstromatales</taxon>
        <taxon>Microstromatales incertae sedis</taxon>
        <taxon>Pseudomicrostroma</taxon>
    </lineage>
</organism>
<evidence type="ECO:0000313" key="4">
    <source>
        <dbReference type="EMBL" id="PWN22228.1"/>
    </source>
</evidence>
<evidence type="ECO:0000256" key="2">
    <source>
        <dbReference type="ARBA" id="ARBA00022679"/>
    </source>
</evidence>
<dbReference type="GO" id="GO:0016020">
    <property type="term" value="C:membrane"/>
    <property type="evidence" value="ECO:0007669"/>
    <property type="project" value="InterPro"/>
</dbReference>
<keyword evidence="4" id="KW-0328">Glycosyltransferase</keyword>
<dbReference type="InterPro" id="IPR029044">
    <property type="entry name" value="Nucleotide-diphossugar_trans"/>
</dbReference>
<dbReference type="RefSeq" id="XP_025349388.1">
    <property type="nucleotide sequence ID" value="XM_025493531.1"/>
</dbReference>
<sequence length="474" mass="54222">MPWRQGGPACGKGEVALGVSSILESLFRRPQRLVVLLAGFLVFLTLATWINLSPTTYDRVKTGWTNNMPAVKNPWAASTTPAGTAGSAAAAAAGYGAAKSASVAAQVEDMYTFDPSNHVPTSPDDLLAWGHKGDDGNIYPPEFIPQQANKGPRAKAGFIVLVRNSELQALKESMRDVESKFNRKYGYPWIFLNNEPFSDAFKKGVRQMTRSEIRFGLVEEKHWGYPEWIDKNRAAKTRADMKAANIIYGDSESYRHMCRFQSGFFFQHPLTQDLDYYWRVEPGIKLYCDVDYDPFVFMQMNNKTYGFTMALHEYIATIPTLWETTHNFVKANPQYVAKDNGLHFMTDEPERGMDPGYNLCHFWSNFEIGDLRFWRGEAYTKYFEYLDKAGGFFYERWGDAPVHSIAAILFLDRSRLHHFDDIGYYHVPWDHCPSNKAKYHDTGRCNCDPDKSFDREGYSCLKEAWRTLKEGEPK</sequence>